<dbReference type="OrthoDB" id="1122808at2"/>
<comment type="caution">
    <text evidence="2">The sequence shown here is derived from an EMBL/GenBank/DDBJ whole genome shotgun (WGS) entry which is preliminary data.</text>
</comment>
<keyword evidence="1" id="KW-1133">Transmembrane helix</keyword>
<reference evidence="2 3" key="1">
    <citation type="submission" date="2018-02" db="EMBL/GenBank/DDBJ databases">
        <title>Genome sequences of Apibacter spp., gut symbionts of Asian honey bees.</title>
        <authorList>
            <person name="Kwong W.K."/>
            <person name="Steele M.I."/>
            <person name="Moran N.A."/>
        </authorList>
    </citation>
    <scope>NUCLEOTIDE SEQUENCE [LARGE SCALE GENOMIC DNA]</scope>
    <source>
        <strain evidence="3">wkB301</strain>
    </source>
</reference>
<accession>A0A2S8AGS5</accession>
<evidence type="ECO:0000313" key="3">
    <source>
        <dbReference type="Proteomes" id="UP000238042"/>
    </source>
</evidence>
<dbReference type="Proteomes" id="UP000238042">
    <property type="component" value="Unassembled WGS sequence"/>
</dbReference>
<feature type="transmembrane region" description="Helical" evidence="1">
    <location>
        <begin position="417"/>
        <end position="436"/>
    </location>
</feature>
<evidence type="ECO:0008006" key="4">
    <source>
        <dbReference type="Google" id="ProtNLM"/>
    </source>
</evidence>
<sequence>MNRIIQDENFFIRIIKKAVNEYSQTNDLSKLNVSFKDIDFQITDSINLTDSNDLNVPGLNLSFFNCALSGQRFDITIKELPERLNRIVFEKCEINIDLFINDSKLQALIFNETDITSSHFHISSNEIYWLSFVGSPEKLNQINNILLIGNKNINYLDCRLNQINFLFIDNCSFFEECTLNGNNIKILQINFSIFKQVFEFWKNKLSSYSLIEKCIFGEVKAKQSNFGIVTEFNNIEFSERVEFTELKSEKSTLKFKNCTFKKTTYFDNSNVLNIEFKSVFFHGITSFQFLNCIQLIKFETSYFEKIGFFEGIKLGNLKSIDTNTIRTIKGQLLKSENKIEYLKYNALDQSKYFQKLSIKDYDYYVLWLNKKSNDFGRNWIKGVKFTLEASLFFFLLLIIINSFISSNYPLTFSNKDSSFAGFSIILLEFLKFTFSLDFKNEEFQSNGVLYFIFIIAKIFIGYGIYQTITAFRKYGKP</sequence>
<feature type="transmembrane region" description="Helical" evidence="1">
    <location>
        <begin position="448"/>
        <end position="468"/>
    </location>
</feature>
<organism evidence="2 3">
    <name type="scientific">Apibacter adventoris</name>
    <dbReference type="NCBI Taxonomy" id="1679466"/>
    <lineage>
        <taxon>Bacteria</taxon>
        <taxon>Pseudomonadati</taxon>
        <taxon>Bacteroidota</taxon>
        <taxon>Flavobacteriia</taxon>
        <taxon>Flavobacteriales</taxon>
        <taxon>Weeksellaceae</taxon>
        <taxon>Apibacter</taxon>
    </lineage>
</organism>
<dbReference type="EMBL" id="PSZM01000001">
    <property type="protein sequence ID" value="PQL95557.1"/>
    <property type="molecule type" value="Genomic_DNA"/>
</dbReference>
<proteinExistence type="predicted"/>
<gene>
    <name evidence="2" type="ORF">C4S77_01825</name>
</gene>
<evidence type="ECO:0000313" key="2">
    <source>
        <dbReference type="EMBL" id="PQL95557.1"/>
    </source>
</evidence>
<keyword evidence="1" id="KW-0472">Membrane</keyword>
<keyword evidence="1" id="KW-0812">Transmembrane</keyword>
<protein>
    <recommendedName>
        <fullName evidence="4">Pentapeptide repeat-containing protein</fullName>
    </recommendedName>
</protein>
<name>A0A2S8AGS5_9FLAO</name>
<feature type="transmembrane region" description="Helical" evidence="1">
    <location>
        <begin position="385"/>
        <end position="405"/>
    </location>
</feature>
<dbReference type="RefSeq" id="WP_105245625.1">
    <property type="nucleotide sequence ID" value="NZ_PSZM01000001.1"/>
</dbReference>
<keyword evidence="3" id="KW-1185">Reference proteome</keyword>
<dbReference type="AlphaFoldDB" id="A0A2S8AGS5"/>
<evidence type="ECO:0000256" key="1">
    <source>
        <dbReference type="SAM" id="Phobius"/>
    </source>
</evidence>